<proteinExistence type="predicted"/>
<dbReference type="Proteomes" id="UP000177803">
    <property type="component" value="Unassembled WGS sequence"/>
</dbReference>
<gene>
    <name evidence="1" type="ORF">A2261_03635</name>
</gene>
<accession>A0A1F6NIQ2</accession>
<dbReference type="AlphaFoldDB" id="A0A1F6NIQ2"/>
<evidence type="ECO:0000313" key="1">
    <source>
        <dbReference type="EMBL" id="OGH83759.1"/>
    </source>
</evidence>
<name>A0A1F6NIQ2_9BACT</name>
<dbReference type="EMBL" id="MFQR01000065">
    <property type="protein sequence ID" value="OGH83759.1"/>
    <property type="molecule type" value="Genomic_DNA"/>
</dbReference>
<reference evidence="1 2" key="1">
    <citation type="journal article" date="2016" name="Nat. Commun.">
        <title>Thousands of microbial genomes shed light on interconnected biogeochemical processes in an aquifer system.</title>
        <authorList>
            <person name="Anantharaman K."/>
            <person name="Brown C.T."/>
            <person name="Hug L.A."/>
            <person name="Sharon I."/>
            <person name="Castelle C.J."/>
            <person name="Probst A.J."/>
            <person name="Thomas B.C."/>
            <person name="Singh A."/>
            <person name="Wilkins M.J."/>
            <person name="Karaoz U."/>
            <person name="Brodie E.L."/>
            <person name="Williams K.H."/>
            <person name="Hubbard S.S."/>
            <person name="Banfield J.F."/>
        </authorList>
    </citation>
    <scope>NUCLEOTIDE SEQUENCE [LARGE SCALE GENOMIC DNA]</scope>
</reference>
<comment type="caution">
    <text evidence="1">The sequence shown here is derived from an EMBL/GenBank/DDBJ whole genome shotgun (WGS) entry which is preliminary data.</text>
</comment>
<evidence type="ECO:0000313" key="2">
    <source>
        <dbReference type="Proteomes" id="UP000177803"/>
    </source>
</evidence>
<organism evidence="1 2">
    <name type="scientific">Candidatus Magasanikbacteria bacterium RIFOXYA2_FULL_44_8</name>
    <dbReference type="NCBI Taxonomy" id="1798696"/>
    <lineage>
        <taxon>Bacteria</taxon>
        <taxon>Candidatus Magasanikiibacteriota</taxon>
    </lineage>
</organism>
<sequence length="168" mass="19449">MIAIMKSLTVDDQKQLDYFYNPIRDFATKVASTIRAYLEYEYAGRMEPYHRGANSQFYIWVRDVVSQAELIPKLRNLAVMLETITLVVVGARAHQSLSQNQLRLLTGPPEWSYSLRALTRDWYVIPGRAGMTDDEKTQLEKIGKSLAENFQYQFDILVEFMQSGVEKQ</sequence>
<protein>
    <submittedName>
        <fullName evidence="1">Uncharacterized protein</fullName>
    </submittedName>
</protein>